<evidence type="ECO:0000259" key="1">
    <source>
        <dbReference type="Pfam" id="PF10102"/>
    </source>
</evidence>
<sequence length="608" mass="66156">MATSKLPYPVRYKLPLQYLSVDDWNNFVNDLLFIYKYGPGKWLQYYNNGNMSNLGVVQAKTANFGNLTINGYQALWNLKPVETRTFPYVFEDWLDYLQYALSAFNEIPDKLQKLSMKVPPATPVPETWKKALSILSSQYIYLKSILSRIKYKLYVGSYGTSEPANSILGLQTTISGSVSLASLVPPGYGDLVNYALVRNLGSSPIQINNSIYLLPGYTLRAKIVDITVQNLNQVTLTSSQPVQVGVILGGNFPTTTTAPSGPPTYAITVQNSQSDPTPTNFQLLLSLNLQGIVSSMTVQNLLSLKFCQDQQCSSPLYAWIENYDSSTYDATVWVLLPNGIPANSSITIYMQVTNSNQYPYTGINAYYDTSYDNGANVFDAYLNAMGTSLVYSTTPTYASSVYSSMQYEPQSNGIPGYILMLNNQACAYTVVVLQTSNSGRLPEIFEAVELYSGSAGDQIVIGLISPSSSGCATGQGQANVPEDAVSGGWNPNTGYAYIWGGGTCQLASQALPSSGGPTNNGYNYYQLAVTSSSATFYVNTPSEPFLVDYSSLTQLVSASASFSAYGSELAVEDASCSSSHVGYLYWFRARAMPPNNVMPSLVSIQKVS</sequence>
<accession>K4NZA8</accession>
<dbReference type="KEGG" id="vg:13997088"/>
<dbReference type="EMBL" id="JX944686">
    <property type="protein sequence ID" value="AFV51243.1"/>
    <property type="molecule type" value="Genomic_DNA"/>
</dbReference>
<proteinExistence type="predicted"/>
<keyword evidence="3" id="KW-1185">Reference proteome</keyword>
<protein>
    <submittedName>
        <fullName evidence="2">Structural protein</fullName>
    </submittedName>
</protein>
<dbReference type="Proteomes" id="UP000009199">
    <property type="component" value="Segment"/>
</dbReference>
<evidence type="ECO:0000313" key="3">
    <source>
        <dbReference type="Proteomes" id="UP000009199"/>
    </source>
</evidence>
<organism evidence="2 3">
    <name type="scientific">Sulfolobales Mexican rod-shaped virus 1</name>
    <dbReference type="NCBI Taxonomy" id="2848122"/>
    <lineage>
        <taxon>Viruses</taxon>
        <taxon>Adnaviria</taxon>
        <taxon>Zilligvirae</taxon>
        <taxon>Taleaviricota</taxon>
        <taxon>Tokiviricetes</taxon>
        <taxon>Ligamenvirales</taxon>
        <taxon>Rudiviridae</taxon>
        <taxon>Mexirudivirus</taxon>
        <taxon>Mexirudivirus azufresense</taxon>
        <taxon>Mexirudivirus SMRV1</taxon>
    </lineage>
</organism>
<dbReference type="Pfam" id="PF10102">
    <property type="entry name" value="DUF2341"/>
    <property type="match status" value="1"/>
</dbReference>
<dbReference type="OrthoDB" id="4575at10239"/>
<evidence type="ECO:0000313" key="2">
    <source>
        <dbReference type="EMBL" id="AFV51243.1"/>
    </source>
</evidence>
<dbReference type="InterPro" id="IPR018765">
    <property type="entry name" value="DUF2341"/>
</dbReference>
<feature type="domain" description="DUF2341" evidence="1">
    <location>
        <begin position="306"/>
        <end position="357"/>
    </location>
</feature>
<name>K4NZA8_9VIRU</name>
<reference evidence="2 3" key="1">
    <citation type="journal article" date="2013" name="Genome Announc.">
        <title>Genome sequence of a novel archaeal rudivirus recovered from a mexican hot spring.</title>
        <authorList>
            <person name="Servin-Garciduenas L.E."/>
            <person name="Peng X."/>
            <person name="Garrett R.A."/>
            <person name="Martinez-Romero E."/>
        </authorList>
    </citation>
    <scope>NUCLEOTIDE SEQUENCE [LARGE SCALE GENOMIC DNA]</scope>
</reference>